<comment type="catalytic activity">
    <reaction evidence="13">
        <text>alpha-D-mannose 1-phosphate = D-mannose 6-phosphate</text>
        <dbReference type="Rhea" id="RHEA:11140"/>
        <dbReference type="ChEBI" id="CHEBI:58409"/>
        <dbReference type="ChEBI" id="CHEBI:58735"/>
        <dbReference type="EC" id="5.4.2.8"/>
    </reaction>
</comment>
<name>A0A1J1GXA3_PLAGA</name>
<feature type="active site" description="Proton donor/acceptor" evidence="10">
    <location>
        <position position="15"/>
    </location>
</feature>
<comment type="function">
    <text evidence="13">Involved in the synthesis of the GDP-mannose and dolichol-phosphate-mannose required for a number of critical mannosyl transfer reactions.</text>
</comment>
<feature type="binding site" evidence="11">
    <location>
        <position position="180"/>
    </location>
    <ligand>
        <name>alpha-D-mannose 1-phosphate</name>
        <dbReference type="ChEBI" id="CHEBI:58409"/>
    </ligand>
</feature>
<evidence type="ECO:0000256" key="8">
    <source>
        <dbReference type="ARBA" id="ARBA00022842"/>
    </source>
</evidence>
<feature type="binding site" evidence="12">
    <location>
        <position position="15"/>
    </location>
    <ligand>
        <name>Mg(2+)</name>
        <dbReference type="ChEBI" id="CHEBI:18420"/>
        <label>1</label>
    </ligand>
</feature>
<feature type="binding site" evidence="12">
    <location>
        <position position="13"/>
    </location>
    <ligand>
        <name>Mg(2+)</name>
        <dbReference type="ChEBI" id="CHEBI:18420"/>
        <label>1</label>
    </ligand>
</feature>
<dbReference type="GO" id="GO:0006013">
    <property type="term" value="P:mannose metabolic process"/>
    <property type="evidence" value="ECO:0007669"/>
    <property type="project" value="TreeGrafter"/>
</dbReference>
<dbReference type="Proteomes" id="UP000220797">
    <property type="component" value="Unassembled WGS sequence"/>
</dbReference>
<proteinExistence type="inferred from homology"/>
<dbReference type="InterPro" id="IPR005002">
    <property type="entry name" value="PMM"/>
</dbReference>
<feature type="binding site" evidence="12">
    <location>
        <position position="209"/>
    </location>
    <ligand>
        <name>Mg(2+)</name>
        <dbReference type="ChEBI" id="CHEBI:18420"/>
        <label>1</label>
    </ligand>
</feature>
<feature type="binding site" evidence="11">
    <location>
        <position position="22"/>
    </location>
    <ligand>
        <name>alpha-D-mannose 1-phosphate</name>
        <dbReference type="ChEBI" id="CHEBI:58409"/>
    </ligand>
</feature>
<dbReference type="InterPro" id="IPR006379">
    <property type="entry name" value="HAD-SF_hydro_IIB"/>
</dbReference>
<evidence type="ECO:0000256" key="5">
    <source>
        <dbReference type="ARBA" id="ARBA00012730"/>
    </source>
</evidence>
<keyword evidence="8 12" id="KW-0460">Magnesium</keyword>
<evidence type="ECO:0000256" key="4">
    <source>
        <dbReference type="ARBA" id="ARBA00011738"/>
    </source>
</evidence>
<evidence type="ECO:0000256" key="13">
    <source>
        <dbReference type="RuleBase" id="RU361118"/>
    </source>
</evidence>
<feature type="binding site" evidence="11">
    <location>
        <position position="135"/>
    </location>
    <ligand>
        <name>alpha-D-mannose 1-phosphate</name>
        <dbReference type="ChEBI" id="CHEBI:58409"/>
    </ligand>
</feature>
<evidence type="ECO:0000256" key="7">
    <source>
        <dbReference type="ARBA" id="ARBA00022723"/>
    </source>
</evidence>
<dbReference type="GO" id="GO:0009298">
    <property type="term" value="P:GDP-mannose biosynthetic process"/>
    <property type="evidence" value="ECO:0007669"/>
    <property type="project" value="UniProtKB-UniPathway"/>
</dbReference>
<sequence length="247" mass="29004">MVLNKKNKFFLFDVDGTLTYSRKIIEKNMIDILIKLKSKENCSLGIVGGSDHKKILEQIKYPEIFDYIFSENGVVAYKNNEQYFSESIVNFLGEEKLKKLLNHCLIYIANLEIPKKRGTFIELRNGIINISPIGRNCSQEEREEFYSFNMKNDILKNFRLNLMKEFEGFNLNFSIGGQISIDCFPTGWDKRFCLRHIDKNFSEIYFFGDRTEEGGNDYEIFNDKRVKGYSVRNPEDTIEILKKILNM</sequence>
<dbReference type="VEuPathDB" id="PlasmoDB:PGAL8A_00476400"/>
<comment type="caution">
    <text evidence="14">The sequence shown here is derived from an EMBL/GenBank/DDBJ whole genome shotgun (WGS) entry which is preliminary data.</text>
</comment>
<dbReference type="PANTHER" id="PTHR10466:SF0">
    <property type="entry name" value="PHOSPHOMANNOMUTASE"/>
    <property type="match status" value="1"/>
</dbReference>
<comment type="subcellular location">
    <subcellularLocation>
        <location evidence="1 13">Cytoplasm</location>
    </subcellularLocation>
</comment>
<dbReference type="UniPathway" id="UPA00126">
    <property type="reaction ID" value="UER00424"/>
</dbReference>
<dbReference type="GeneID" id="39733297"/>
<feature type="binding site" evidence="11">
    <location>
        <position position="124"/>
    </location>
    <ligand>
        <name>alpha-D-mannose 1-phosphate</name>
        <dbReference type="ChEBI" id="CHEBI:58409"/>
    </ligand>
</feature>
<dbReference type="EMBL" id="CVMV01000096">
    <property type="protein sequence ID" value="CRG97185.1"/>
    <property type="molecule type" value="Genomic_DNA"/>
</dbReference>
<dbReference type="Gene3D" id="3.40.50.1000">
    <property type="entry name" value="HAD superfamily/HAD-like"/>
    <property type="match status" value="1"/>
</dbReference>
<feature type="binding site" evidence="11">
    <location>
        <position position="182"/>
    </location>
    <ligand>
        <name>alpha-D-mannose 1-phosphate</name>
        <dbReference type="ChEBI" id="CHEBI:58409"/>
    </ligand>
</feature>
<dbReference type="SFLD" id="SFLDG01143">
    <property type="entry name" value="C2.B.3:_Phosphomannomutase_Lik"/>
    <property type="match status" value="1"/>
</dbReference>
<feature type="active site" description="Nucleophile" evidence="10">
    <location>
        <position position="13"/>
    </location>
</feature>
<evidence type="ECO:0000256" key="9">
    <source>
        <dbReference type="ARBA" id="ARBA00023235"/>
    </source>
</evidence>
<evidence type="ECO:0000256" key="10">
    <source>
        <dbReference type="PIRSR" id="PIRSR605002-1"/>
    </source>
</evidence>
<dbReference type="Gene3D" id="3.30.1240.20">
    <property type="match status" value="1"/>
</dbReference>
<dbReference type="GO" id="GO:0004615">
    <property type="term" value="F:phosphomannomutase activity"/>
    <property type="evidence" value="ECO:0007669"/>
    <property type="project" value="UniProtKB-EC"/>
</dbReference>
<comment type="pathway">
    <text evidence="2 13">Nucleotide-sugar biosynthesis; GDP-alpha-D-mannose biosynthesis; alpha-D-mannose 1-phosphate from D-fructose 6-phosphate: step 2/2.</text>
</comment>
<feature type="binding site" evidence="12">
    <location>
        <position position="223"/>
    </location>
    <ligand>
        <name>Mg(2+)</name>
        <dbReference type="ChEBI" id="CHEBI:18420"/>
        <label>1</label>
    </ligand>
</feature>
<evidence type="ECO:0000313" key="14">
    <source>
        <dbReference type="EMBL" id="CRG97185.1"/>
    </source>
</evidence>
<organism evidence="14 15">
    <name type="scientific">Plasmodium gallinaceum</name>
    <dbReference type="NCBI Taxonomy" id="5849"/>
    <lineage>
        <taxon>Eukaryota</taxon>
        <taxon>Sar</taxon>
        <taxon>Alveolata</taxon>
        <taxon>Apicomplexa</taxon>
        <taxon>Aconoidasida</taxon>
        <taxon>Haemosporida</taxon>
        <taxon>Plasmodiidae</taxon>
        <taxon>Plasmodium</taxon>
        <taxon>Plasmodium (Haemamoeba)</taxon>
    </lineage>
</organism>
<dbReference type="GO" id="GO:0006487">
    <property type="term" value="P:protein N-linked glycosylation"/>
    <property type="evidence" value="ECO:0007669"/>
    <property type="project" value="TreeGrafter"/>
</dbReference>
<dbReference type="EC" id="5.4.2.8" evidence="5 13"/>
<feature type="binding site" evidence="12">
    <location>
        <position position="221"/>
    </location>
    <ligand>
        <name>Mg(2+)</name>
        <dbReference type="ChEBI" id="CHEBI:18420"/>
        <label>1</label>
    </ligand>
</feature>
<dbReference type="SUPFAM" id="SSF56784">
    <property type="entry name" value="HAD-like"/>
    <property type="match status" value="1"/>
</dbReference>
<dbReference type="GO" id="GO:0005829">
    <property type="term" value="C:cytosol"/>
    <property type="evidence" value="ECO:0007669"/>
    <property type="project" value="TreeGrafter"/>
</dbReference>
<dbReference type="AlphaFoldDB" id="A0A1J1GXA3"/>
<keyword evidence="9 13" id="KW-0413">Isomerase</keyword>
<dbReference type="SFLD" id="SFLDF00445">
    <property type="entry name" value="alpha-phosphomannomutase"/>
    <property type="match status" value="1"/>
</dbReference>
<dbReference type="InterPro" id="IPR023214">
    <property type="entry name" value="HAD_sf"/>
</dbReference>
<evidence type="ECO:0000313" key="15">
    <source>
        <dbReference type="Proteomes" id="UP000220797"/>
    </source>
</evidence>
<evidence type="ECO:0000256" key="12">
    <source>
        <dbReference type="PIRSR" id="PIRSR605002-3"/>
    </source>
</evidence>
<feature type="binding site" evidence="11">
    <location>
        <position position="142"/>
    </location>
    <ligand>
        <name>alpha-D-mannose 1-phosphate</name>
        <dbReference type="ChEBI" id="CHEBI:58409"/>
    </ligand>
</feature>
<dbReference type="Pfam" id="PF03332">
    <property type="entry name" value="PMM"/>
    <property type="match status" value="1"/>
</dbReference>
<evidence type="ECO:0000256" key="3">
    <source>
        <dbReference type="ARBA" id="ARBA00009736"/>
    </source>
</evidence>
<dbReference type="OMA" id="FCLHYMA"/>
<gene>
    <name evidence="14" type="primary">PMM</name>
    <name evidence="14" type="ORF">PGAL8A_00476400</name>
</gene>
<dbReference type="NCBIfam" id="TIGR01484">
    <property type="entry name" value="HAD-SF-IIB"/>
    <property type="match status" value="1"/>
</dbReference>
<dbReference type="InterPro" id="IPR036412">
    <property type="entry name" value="HAD-like_sf"/>
</dbReference>
<comment type="cofactor">
    <cofactor evidence="12">
        <name>Mg(2+)</name>
        <dbReference type="ChEBI" id="CHEBI:18420"/>
    </cofactor>
</comment>
<comment type="subunit">
    <text evidence="4 13">Homodimer.</text>
</comment>
<keyword evidence="15" id="KW-1185">Reference proteome</keyword>
<evidence type="ECO:0000256" key="11">
    <source>
        <dbReference type="PIRSR" id="PIRSR605002-2"/>
    </source>
</evidence>
<evidence type="ECO:0000256" key="6">
    <source>
        <dbReference type="ARBA" id="ARBA00022490"/>
    </source>
</evidence>
<keyword evidence="7 12" id="KW-0479">Metal-binding</keyword>
<dbReference type="OrthoDB" id="10264771at2759"/>
<dbReference type="RefSeq" id="XP_028529988.1">
    <property type="nucleotide sequence ID" value="XM_028673547.1"/>
</dbReference>
<keyword evidence="6 13" id="KW-0963">Cytoplasm</keyword>
<reference evidence="14" key="1">
    <citation type="submission" date="2015-04" db="EMBL/GenBank/DDBJ databases">
        <authorList>
            <consortium name="Pathogen Informatics"/>
        </authorList>
    </citation>
    <scope>NUCLEOTIDE SEQUENCE [LARGE SCALE GENOMIC DNA]</scope>
    <source>
        <strain evidence="14">8A</strain>
    </source>
</reference>
<dbReference type="GO" id="GO:0046872">
    <property type="term" value="F:metal ion binding"/>
    <property type="evidence" value="ECO:0007669"/>
    <property type="project" value="UniProtKB-KW"/>
</dbReference>
<evidence type="ECO:0000256" key="2">
    <source>
        <dbReference type="ARBA" id="ARBA00004699"/>
    </source>
</evidence>
<dbReference type="SFLD" id="SFLDG01140">
    <property type="entry name" value="C2.B:_Phosphomannomutase_and_P"/>
    <property type="match status" value="1"/>
</dbReference>
<evidence type="ECO:0000256" key="1">
    <source>
        <dbReference type="ARBA" id="ARBA00004496"/>
    </source>
</evidence>
<dbReference type="SFLD" id="SFLDS00003">
    <property type="entry name" value="Haloacid_Dehalogenase"/>
    <property type="match status" value="1"/>
</dbReference>
<protein>
    <recommendedName>
        <fullName evidence="5 13">Phosphomannomutase</fullName>
        <ecNumber evidence="5 13">5.4.2.8</ecNumber>
    </recommendedName>
</protein>
<dbReference type="FunFam" id="3.30.1240.20:FF:000001">
    <property type="entry name" value="Phosphomannomutase"/>
    <property type="match status" value="1"/>
</dbReference>
<accession>A0A1J1GXA3</accession>
<comment type="similarity">
    <text evidence="3 13">Belongs to the eukaryotic PMM family.</text>
</comment>
<dbReference type="PANTHER" id="PTHR10466">
    <property type="entry name" value="PHOSPHOMANNOMUTASE"/>
    <property type="match status" value="1"/>
</dbReference>
<dbReference type="CDD" id="cd02585">
    <property type="entry name" value="HAD_PMM"/>
    <property type="match status" value="1"/>
</dbReference>
<dbReference type="InterPro" id="IPR043169">
    <property type="entry name" value="PMM_cap"/>
</dbReference>